<dbReference type="PANTHER" id="PTHR43343">
    <property type="entry name" value="PEPTIDASE S12"/>
    <property type="match status" value="1"/>
</dbReference>
<dbReference type="STRING" id="675635.Psed_3503"/>
<evidence type="ECO:0000313" key="6">
    <source>
        <dbReference type="Proteomes" id="UP000007809"/>
    </source>
</evidence>
<evidence type="ECO:0000256" key="2">
    <source>
        <dbReference type="ARBA" id="ARBA00022670"/>
    </source>
</evidence>
<accession>F4CZF0</accession>
<keyword evidence="2" id="KW-0645">Protease</keyword>
<dbReference type="InterPro" id="IPR051201">
    <property type="entry name" value="Chloro_Bact_Ser_Proteases"/>
</dbReference>
<organism evidence="5 6">
    <name type="scientific">Pseudonocardia dioxanivorans (strain ATCC 55486 / DSM 44775 / JCM 13855 / CB1190)</name>
    <dbReference type="NCBI Taxonomy" id="675635"/>
    <lineage>
        <taxon>Bacteria</taxon>
        <taxon>Bacillati</taxon>
        <taxon>Actinomycetota</taxon>
        <taxon>Actinomycetes</taxon>
        <taxon>Pseudonocardiales</taxon>
        <taxon>Pseudonocardiaceae</taxon>
        <taxon>Pseudonocardia</taxon>
    </lineage>
</organism>
<comment type="similarity">
    <text evidence="1">Belongs to the peptidase S1C family.</text>
</comment>
<name>F4CZF0_PSEUX</name>
<dbReference type="SUPFAM" id="SSF50494">
    <property type="entry name" value="Trypsin-like serine proteases"/>
    <property type="match status" value="1"/>
</dbReference>
<dbReference type="GO" id="GO:0004252">
    <property type="term" value="F:serine-type endopeptidase activity"/>
    <property type="evidence" value="ECO:0007669"/>
    <property type="project" value="InterPro"/>
</dbReference>
<gene>
    <name evidence="5" type="ordered locus">Psed_3503</name>
</gene>
<feature type="domain" description="PDZ" evidence="4">
    <location>
        <begin position="256"/>
        <end position="320"/>
    </location>
</feature>
<dbReference type="PROSITE" id="PS50106">
    <property type="entry name" value="PDZ"/>
    <property type="match status" value="1"/>
</dbReference>
<sequence length="320" mass="32957">MPTGGPQWRARRAIETAPRPVQRAAMLVAPPRGEHDSGDEPALIVPGARSPLEAEFASVIADVRLSAVDISRGGGAGSDLVLDDQGHLVTNAHVVGITSTEFEVRMHEQRRPRGQAGGLLPGRGPGGITVADPSPLVWRRRASARPVTCRSARSWWRWVAPLGLEGSVTQGIVPLGRTIPEPPEPQNGVPGTVLRQVIRTSAPINRDNSGGALVSLDREVVGVPPLAGASPRTVTATPGFGLTMSGSVVHDIARQTIEHGRVVDSGQVALGATVAAVTDDRGEPVGAGVADVDAAGPSAAAGAQVGDLIIRAHGDATTGR</sequence>
<dbReference type="InterPro" id="IPR043504">
    <property type="entry name" value="Peptidase_S1_PA_chymotrypsin"/>
</dbReference>
<keyword evidence="6" id="KW-1185">Reference proteome</keyword>
<dbReference type="SUPFAM" id="SSF50156">
    <property type="entry name" value="PDZ domain-like"/>
    <property type="match status" value="1"/>
</dbReference>
<dbReference type="PRINTS" id="PR00834">
    <property type="entry name" value="PROTEASES2C"/>
</dbReference>
<dbReference type="KEGG" id="pdx:Psed_3503"/>
<dbReference type="Gene3D" id="2.40.10.10">
    <property type="entry name" value="Trypsin-like serine proteases"/>
    <property type="match status" value="2"/>
</dbReference>
<dbReference type="GO" id="GO:0006508">
    <property type="term" value="P:proteolysis"/>
    <property type="evidence" value="ECO:0007669"/>
    <property type="project" value="UniProtKB-KW"/>
</dbReference>
<dbReference type="InterPro" id="IPR009003">
    <property type="entry name" value="Peptidase_S1_PA"/>
</dbReference>
<evidence type="ECO:0000256" key="1">
    <source>
        <dbReference type="ARBA" id="ARBA00010541"/>
    </source>
</evidence>
<dbReference type="InterPro" id="IPR001940">
    <property type="entry name" value="Peptidase_S1C"/>
</dbReference>
<protein>
    <submittedName>
        <fullName evidence="5">PDZ/DHR/GLGF domain-containing protein</fullName>
    </submittedName>
</protein>
<dbReference type="EMBL" id="CP002593">
    <property type="protein sequence ID" value="AEA25681.1"/>
    <property type="molecule type" value="Genomic_DNA"/>
</dbReference>
<dbReference type="HOGENOM" id="CLU_868417_0_0_11"/>
<keyword evidence="3" id="KW-0378">Hydrolase</keyword>
<reference evidence="5 6" key="1">
    <citation type="journal article" date="2011" name="J. Bacteriol.">
        <title>Genome sequence of the 1,4-dioxane-degrading Pseudonocardia dioxanivorans strain CB1190.</title>
        <authorList>
            <person name="Sales C.M."/>
            <person name="Mahendra S."/>
            <person name="Grostern A."/>
            <person name="Parales R.E."/>
            <person name="Goodwin L.A."/>
            <person name="Woyke T."/>
            <person name="Nolan M."/>
            <person name="Lapidus A."/>
            <person name="Chertkov O."/>
            <person name="Ovchinnikova G."/>
            <person name="Sczyrba A."/>
            <person name="Alvarez-Cohen L."/>
        </authorList>
    </citation>
    <scope>NUCLEOTIDE SEQUENCE [LARGE SCALE GENOMIC DNA]</scope>
    <source>
        <strain evidence="6">ATCC 55486 / DSM 44775 / JCM 13855 / CB1190</strain>
    </source>
</reference>
<evidence type="ECO:0000313" key="5">
    <source>
        <dbReference type="EMBL" id="AEA25681.1"/>
    </source>
</evidence>
<dbReference type="PANTHER" id="PTHR43343:SF3">
    <property type="entry name" value="PROTEASE DO-LIKE 8, CHLOROPLASTIC"/>
    <property type="match status" value="1"/>
</dbReference>
<evidence type="ECO:0000259" key="4">
    <source>
        <dbReference type="PROSITE" id="PS50106"/>
    </source>
</evidence>
<proteinExistence type="inferred from homology"/>
<dbReference type="InterPro" id="IPR001478">
    <property type="entry name" value="PDZ"/>
</dbReference>
<dbReference type="Proteomes" id="UP000007809">
    <property type="component" value="Chromosome"/>
</dbReference>
<dbReference type="AlphaFoldDB" id="F4CZF0"/>
<evidence type="ECO:0000256" key="3">
    <source>
        <dbReference type="ARBA" id="ARBA00022801"/>
    </source>
</evidence>
<dbReference type="InterPro" id="IPR036034">
    <property type="entry name" value="PDZ_sf"/>
</dbReference>
<dbReference type="eggNOG" id="COG0265">
    <property type="taxonomic scope" value="Bacteria"/>
</dbReference>